<accession>A0ABU8N4F8</accession>
<dbReference type="Pfam" id="PF01740">
    <property type="entry name" value="STAS"/>
    <property type="match status" value="1"/>
</dbReference>
<dbReference type="InterPro" id="IPR002645">
    <property type="entry name" value="STAS_dom"/>
</dbReference>
<keyword evidence="3" id="KW-1185">Reference proteome</keyword>
<name>A0ABU8N4F8_9PSEU</name>
<proteinExistence type="predicted"/>
<reference evidence="2 3" key="1">
    <citation type="submission" date="2024-03" db="EMBL/GenBank/DDBJ databases">
        <title>Actinomycetospora sp. OC33-EN06, a novel actinomycete isolated from wild orchid (Aerides multiflora).</title>
        <authorList>
            <person name="Suriyachadkun C."/>
        </authorList>
    </citation>
    <scope>NUCLEOTIDE SEQUENCE [LARGE SCALE GENOMIC DNA]</scope>
    <source>
        <strain evidence="2 3">OC33-EN06</strain>
    </source>
</reference>
<protein>
    <submittedName>
        <fullName evidence="2">STAS domain-containing protein</fullName>
    </submittedName>
</protein>
<dbReference type="Proteomes" id="UP001370100">
    <property type="component" value="Unassembled WGS sequence"/>
</dbReference>
<dbReference type="SUPFAM" id="SSF52091">
    <property type="entry name" value="SpoIIaa-like"/>
    <property type="match status" value="1"/>
</dbReference>
<dbReference type="InterPro" id="IPR036513">
    <property type="entry name" value="STAS_dom_sf"/>
</dbReference>
<dbReference type="CDD" id="cd07043">
    <property type="entry name" value="STAS_anti-anti-sigma_factors"/>
    <property type="match status" value="1"/>
</dbReference>
<organism evidence="2 3">
    <name type="scientific">Actinomycetospora aeridis</name>
    <dbReference type="NCBI Taxonomy" id="3129231"/>
    <lineage>
        <taxon>Bacteria</taxon>
        <taxon>Bacillati</taxon>
        <taxon>Actinomycetota</taxon>
        <taxon>Actinomycetes</taxon>
        <taxon>Pseudonocardiales</taxon>
        <taxon>Pseudonocardiaceae</taxon>
        <taxon>Actinomycetospora</taxon>
    </lineage>
</organism>
<gene>
    <name evidence="2" type="ORF">WCD41_07750</name>
</gene>
<evidence type="ECO:0000313" key="3">
    <source>
        <dbReference type="Proteomes" id="UP001370100"/>
    </source>
</evidence>
<feature type="domain" description="STAS" evidence="1">
    <location>
        <begin position="28"/>
        <end position="153"/>
    </location>
</feature>
<evidence type="ECO:0000313" key="2">
    <source>
        <dbReference type="EMBL" id="MEJ2886344.1"/>
    </source>
</evidence>
<dbReference type="RefSeq" id="WP_337712830.1">
    <property type="nucleotide sequence ID" value="NZ_JBBEGL010000002.1"/>
</dbReference>
<dbReference type="Gene3D" id="3.30.750.24">
    <property type="entry name" value="STAS domain"/>
    <property type="match status" value="1"/>
</dbReference>
<evidence type="ECO:0000259" key="1">
    <source>
        <dbReference type="PROSITE" id="PS50801"/>
    </source>
</evidence>
<sequence>MTTPRTGGDADARSLRMVADDELHPGLTVAPTQPRRGLVLVRVLGEIDMLTTRHLHETLDGAVATVAGDRDGDATAPDETPSVVCDLEGVTFLGASGLDTLAAVHASAATRDVHLVLVASHRTVVRPLQLTTLDRRITVTPSHPSLSRHVDAGRVTR</sequence>
<dbReference type="EMBL" id="JBBEGL010000002">
    <property type="protein sequence ID" value="MEJ2886344.1"/>
    <property type="molecule type" value="Genomic_DNA"/>
</dbReference>
<comment type="caution">
    <text evidence="2">The sequence shown here is derived from an EMBL/GenBank/DDBJ whole genome shotgun (WGS) entry which is preliminary data.</text>
</comment>
<dbReference type="PROSITE" id="PS50801">
    <property type="entry name" value="STAS"/>
    <property type="match status" value="1"/>
</dbReference>